<reference evidence="3 4" key="1">
    <citation type="submission" date="2013-06" db="EMBL/GenBank/DDBJ databases">
        <title>Rumen cellulosomics: divergent fiber-degrading strategies revealed by comparative genome-wide analysis of six Ruminococcal strains.</title>
        <authorList>
            <person name="Dassa B."/>
            <person name="Borovok I."/>
            <person name="Lamed R."/>
            <person name="Flint H."/>
            <person name="Yeoman C.J."/>
            <person name="White B."/>
            <person name="Bayer E.A."/>
        </authorList>
    </citation>
    <scope>NUCLEOTIDE SEQUENCE [LARGE SCALE GENOMIC DNA]</scope>
    <source>
        <strain evidence="3 4">SY3</strain>
    </source>
</reference>
<dbReference type="GO" id="GO:0070403">
    <property type="term" value="F:NAD+ binding"/>
    <property type="evidence" value="ECO:0007669"/>
    <property type="project" value="InterPro"/>
</dbReference>
<evidence type="ECO:0000313" key="4">
    <source>
        <dbReference type="Proteomes" id="UP000021369"/>
    </source>
</evidence>
<evidence type="ECO:0000256" key="1">
    <source>
        <dbReference type="ARBA" id="ARBA00009463"/>
    </source>
</evidence>
<dbReference type="PATRIC" id="fig|1341156.4.peg.2943"/>
<evidence type="ECO:0000313" key="3">
    <source>
        <dbReference type="EMBL" id="EXM37949.1"/>
    </source>
</evidence>
<dbReference type="AlphaFoldDB" id="A0A011UBH8"/>
<keyword evidence="4" id="KW-1185">Reference proteome</keyword>
<protein>
    <submittedName>
        <fullName evidence="3">3-hydroxyacyl-CoA dehydrogenase</fullName>
    </submittedName>
</protein>
<dbReference type="Gene3D" id="3.40.50.720">
    <property type="entry name" value="NAD(P)-binding Rossmann-like Domain"/>
    <property type="match status" value="1"/>
</dbReference>
<dbReference type="EMBL" id="JEOB01000004">
    <property type="protein sequence ID" value="EXM37949.1"/>
    <property type="molecule type" value="Genomic_DNA"/>
</dbReference>
<proteinExistence type="inferred from homology"/>
<dbReference type="PANTHER" id="PTHR48075:SF5">
    <property type="entry name" value="3-HYDROXYBUTYRYL-COA DEHYDROGENASE"/>
    <property type="match status" value="1"/>
</dbReference>
<feature type="domain" description="3-hydroxyacyl-CoA dehydrogenase NAD binding" evidence="2">
    <location>
        <begin position="2"/>
        <end position="177"/>
    </location>
</feature>
<dbReference type="PANTHER" id="PTHR48075">
    <property type="entry name" value="3-HYDROXYACYL-COA DEHYDROGENASE FAMILY PROTEIN"/>
    <property type="match status" value="1"/>
</dbReference>
<dbReference type="RefSeq" id="WP_037290003.1">
    <property type="nucleotide sequence ID" value="NZ_JEOB01000004.1"/>
</dbReference>
<dbReference type="InterPro" id="IPR006176">
    <property type="entry name" value="3-OHacyl-CoA_DH_NAD-bd"/>
</dbReference>
<name>A0A011UBH8_RUMAL</name>
<dbReference type="GO" id="GO:0016491">
    <property type="term" value="F:oxidoreductase activity"/>
    <property type="evidence" value="ECO:0007669"/>
    <property type="project" value="TreeGrafter"/>
</dbReference>
<comment type="caution">
    <text evidence="3">The sequence shown here is derived from an EMBL/GenBank/DDBJ whole genome shotgun (WGS) entry which is preliminary data.</text>
</comment>
<sequence length="372" mass="42052">MKIGIAGYGKMGKDIFSFLFDNLNNAEFTVLIRSRPEEHTTAVMKTLDKQLRRKKLTDEEYEAKKAAFKFTFDTAELDGCDAVIETISENLEAKNSLFRNIADKVSDNCLLLTNTSSLNIKQVFEGISNPQRCLGMHFFYPVKLTEFVELNLMDNTSKEAIRLAESLVKEFGRKSICFYGVYHVYLNQILSAMISHGIYLCEYFHTSVPALSASLEKMYSVAGVFDIIDSIGLGLMADNQSNFSLKRNKQLLGYGCERMNQWRSQGCADSPHSFLEFISSQEQGDTENCDDAPIYMAAFILAETSFALEEVGIKPDVFLEAVSCTLGTVDTLPEMYRKYGAERLKSALDKLYETSGFASYRYDPDLLEKYYS</sequence>
<dbReference type="InterPro" id="IPR036291">
    <property type="entry name" value="NAD(P)-bd_dom_sf"/>
</dbReference>
<comment type="similarity">
    <text evidence="1">Belongs to the 3-hydroxyacyl-CoA dehydrogenase family.</text>
</comment>
<organism evidence="3 4">
    <name type="scientific">Ruminococcus albus SY3</name>
    <dbReference type="NCBI Taxonomy" id="1341156"/>
    <lineage>
        <taxon>Bacteria</taxon>
        <taxon>Bacillati</taxon>
        <taxon>Bacillota</taxon>
        <taxon>Clostridia</taxon>
        <taxon>Eubacteriales</taxon>
        <taxon>Oscillospiraceae</taxon>
        <taxon>Ruminococcus</taxon>
    </lineage>
</organism>
<dbReference type="Pfam" id="PF02737">
    <property type="entry name" value="3HCDH_N"/>
    <property type="match status" value="1"/>
</dbReference>
<accession>A0A011UBH8</accession>
<dbReference type="GO" id="GO:0006631">
    <property type="term" value="P:fatty acid metabolic process"/>
    <property type="evidence" value="ECO:0007669"/>
    <property type="project" value="InterPro"/>
</dbReference>
<gene>
    <name evidence="3" type="ORF">RASY3_16715</name>
</gene>
<dbReference type="Proteomes" id="UP000021369">
    <property type="component" value="Unassembled WGS sequence"/>
</dbReference>
<dbReference type="OrthoDB" id="9771883at2"/>
<evidence type="ECO:0000259" key="2">
    <source>
        <dbReference type="Pfam" id="PF02737"/>
    </source>
</evidence>
<dbReference type="SUPFAM" id="SSF51735">
    <property type="entry name" value="NAD(P)-binding Rossmann-fold domains"/>
    <property type="match status" value="1"/>
</dbReference>